<keyword evidence="1" id="KW-0732">Signal</keyword>
<dbReference type="EMBL" id="FOBB01000009">
    <property type="protein sequence ID" value="SEN26981.1"/>
    <property type="molecule type" value="Genomic_DNA"/>
</dbReference>
<evidence type="ECO:0000256" key="1">
    <source>
        <dbReference type="SAM" id="SignalP"/>
    </source>
</evidence>
<sequence>MNKYIPLITALLMAISGPATAQSGQEAEKIMQVMKEVQAFYSARPQSFNIYYTYSNEHTPGKVLDSLNGKMELSGESYRYVLGNTETIHNKRYTVVLFKEDKLMYVAVSDSSQKQANPLLPVKESLERTGVSGCEITHKGSQKLAQISFKEGVPYKYMELTLDTLSQRLLSMRYIVKTALLMDAQDTAPGSEYDEYAIVRAVLNNYKQLPADARRFDEQQFFSREGNELKVTPAYKEYKIFIGSPNL</sequence>
<dbReference type="AlphaFoldDB" id="A0A1H8F504"/>
<accession>A0A1H8F504</accession>
<dbReference type="STRING" id="573321.SAMN04488505_109113"/>
<feature type="signal peptide" evidence="1">
    <location>
        <begin position="1"/>
        <end position="21"/>
    </location>
</feature>
<keyword evidence="3" id="KW-1185">Reference proteome</keyword>
<evidence type="ECO:0000313" key="2">
    <source>
        <dbReference type="EMBL" id="SEN26981.1"/>
    </source>
</evidence>
<evidence type="ECO:0008006" key="4">
    <source>
        <dbReference type="Google" id="ProtNLM"/>
    </source>
</evidence>
<feature type="chain" id="PRO_5011622831" description="Outer membrane lipoprotein-sorting protein" evidence="1">
    <location>
        <begin position="22"/>
        <end position="247"/>
    </location>
</feature>
<proteinExistence type="predicted"/>
<organism evidence="2 3">
    <name type="scientific">Chitinophaga rupis</name>
    <dbReference type="NCBI Taxonomy" id="573321"/>
    <lineage>
        <taxon>Bacteria</taxon>
        <taxon>Pseudomonadati</taxon>
        <taxon>Bacteroidota</taxon>
        <taxon>Chitinophagia</taxon>
        <taxon>Chitinophagales</taxon>
        <taxon>Chitinophagaceae</taxon>
        <taxon>Chitinophaga</taxon>
    </lineage>
</organism>
<reference evidence="2 3" key="1">
    <citation type="submission" date="2016-10" db="EMBL/GenBank/DDBJ databases">
        <authorList>
            <person name="de Groot N.N."/>
        </authorList>
    </citation>
    <scope>NUCLEOTIDE SEQUENCE [LARGE SCALE GENOMIC DNA]</scope>
    <source>
        <strain evidence="2 3">DSM 21039</strain>
    </source>
</reference>
<dbReference type="Proteomes" id="UP000198984">
    <property type="component" value="Unassembled WGS sequence"/>
</dbReference>
<gene>
    <name evidence="2" type="ORF">SAMN04488505_109113</name>
</gene>
<dbReference type="OrthoDB" id="651756at2"/>
<evidence type="ECO:0000313" key="3">
    <source>
        <dbReference type="Proteomes" id="UP000198984"/>
    </source>
</evidence>
<protein>
    <recommendedName>
        <fullName evidence="4">Outer membrane lipoprotein-sorting protein</fullName>
    </recommendedName>
</protein>
<dbReference type="RefSeq" id="WP_089919218.1">
    <property type="nucleotide sequence ID" value="NZ_FOBB01000009.1"/>
</dbReference>
<name>A0A1H8F504_9BACT</name>